<dbReference type="Proteomes" id="UP000054477">
    <property type="component" value="Unassembled WGS sequence"/>
</dbReference>
<accession>A0A0C9YFL5</accession>
<evidence type="ECO:0000256" key="1">
    <source>
        <dbReference type="SAM" id="SignalP"/>
    </source>
</evidence>
<evidence type="ECO:0000313" key="3">
    <source>
        <dbReference type="Proteomes" id="UP000054477"/>
    </source>
</evidence>
<name>A0A0C9YFL5_9AGAR</name>
<keyword evidence="3" id="KW-1185">Reference proteome</keyword>
<organism evidence="2 3">
    <name type="scientific">Laccaria amethystina LaAM-08-1</name>
    <dbReference type="NCBI Taxonomy" id="1095629"/>
    <lineage>
        <taxon>Eukaryota</taxon>
        <taxon>Fungi</taxon>
        <taxon>Dikarya</taxon>
        <taxon>Basidiomycota</taxon>
        <taxon>Agaricomycotina</taxon>
        <taxon>Agaricomycetes</taxon>
        <taxon>Agaricomycetidae</taxon>
        <taxon>Agaricales</taxon>
        <taxon>Agaricineae</taxon>
        <taxon>Hydnangiaceae</taxon>
        <taxon>Laccaria</taxon>
    </lineage>
</organism>
<gene>
    <name evidence="2" type="ORF">K443DRAFT_127643</name>
</gene>
<dbReference type="AlphaFoldDB" id="A0A0C9YFL5"/>
<sequence>MHFAFTNLSIELALEIVRLASAPVIVSDETAFIGWSKSPKTSYYSTALAIASVSYTMRQVTMPYLLHTVVLHSTSNVHAFINALRLQEEYSQCGSRLRLDYKTLMRRLWSTEAEFQIIIALIQRARARLSEFRARVEVSPRYAGWAHGEVEATDVYARGTGVFRASDAFNALDPRTCHRFGVPSALF</sequence>
<protein>
    <submittedName>
        <fullName evidence="2">Uncharacterized protein</fullName>
    </submittedName>
</protein>
<feature type="chain" id="PRO_5002206223" evidence="1">
    <location>
        <begin position="23"/>
        <end position="187"/>
    </location>
</feature>
<keyword evidence="1" id="KW-0732">Signal</keyword>
<dbReference type="OrthoDB" id="2606310at2759"/>
<reference evidence="3" key="2">
    <citation type="submission" date="2015-01" db="EMBL/GenBank/DDBJ databases">
        <title>Evolutionary Origins and Diversification of the Mycorrhizal Mutualists.</title>
        <authorList>
            <consortium name="DOE Joint Genome Institute"/>
            <consortium name="Mycorrhizal Genomics Consortium"/>
            <person name="Kohler A."/>
            <person name="Kuo A."/>
            <person name="Nagy L.G."/>
            <person name="Floudas D."/>
            <person name="Copeland A."/>
            <person name="Barry K.W."/>
            <person name="Cichocki N."/>
            <person name="Veneault-Fourrey C."/>
            <person name="LaButti K."/>
            <person name="Lindquist E.A."/>
            <person name="Lipzen A."/>
            <person name="Lundell T."/>
            <person name="Morin E."/>
            <person name="Murat C."/>
            <person name="Riley R."/>
            <person name="Ohm R."/>
            <person name="Sun H."/>
            <person name="Tunlid A."/>
            <person name="Henrissat B."/>
            <person name="Grigoriev I.V."/>
            <person name="Hibbett D.S."/>
            <person name="Martin F."/>
        </authorList>
    </citation>
    <scope>NUCLEOTIDE SEQUENCE [LARGE SCALE GENOMIC DNA]</scope>
    <source>
        <strain evidence="3">LaAM-08-1</strain>
    </source>
</reference>
<reference evidence="2 3" key="1">
    <citation type="submission" date="2014-04" db="EMBL/GenBank/DDBJ databases">
        <authorList>
            <consortium name="DOE Joint Genome Institute"/>
            <person name="Kuo A."/>
            <person name="Kohler A."/>
            <person name="Nagy L.G."/>
            <person name="Floudas D."/>
            <person name="Copeland A."/>
            <person name="Barry K.W."/>
            <person name="Cichocki N."/>
            <person name="Veneault-Fourrey C."/>
            <person name="LaButti K."/>
            <person name="Lindquist E.A."/>
            <person name="Lipzen A."/>
            <person name="Lundell T."/>
            <person name="Morin E."/>
            <person name="Murat C."/>
            <person name="Sun H."/>
            <person name="Tunlid A."/>
            <person name="Henrissat B."/>
            <person name="Grigoriev I.V."/>
            <person name="Hibbett D.S."/>
            <person name="Martin F."/>
            <person name="Nordberg H.P."/>
            <person name="Cantor M.N."/>
            <person name="Hua S.X."/>
        </authorList>
    </citation>
    <scope>NUCLEOTIDE SEQUENCE [LARGE SCALE GENOMIC DNA]</scope>
    <source>
        <strain evidence="2 3">LaAM-08-1</strain>
    </source>
</reference>
<proteinExistence type="predicted"/>
<dbReference type="HOGENOM" id="CLU_1447912_0_0_1"/>
<dbReference type="STRING" id="1095629.A0A0C9YFL5"/>
<evidence type="ECO:0000313" key="2">
    <source>
        <dbReference type="EMBL" id="KIK09202.1"/>
    </source>
</evidence>
<dbReference type="EMBL" id="KN838539">
    <property type="protein sequence ID" value="KIK09202.1"/>
    <property type="molecule type" value="Genomic_DNA"/>
</dbReference>
<feature type="signal peptide" evidence="1">
    <location>
        <begin position="1"/>
        <end position="22"/>
    </location>
</feature>